<dbReference type="Proteomes" id="UP000822142">
    <property type="component" value="Unassembled WGS sequence"/>
</dbReference>
<dbReference type="SUPFAM" id="SSF81301">
    <property type="entry name" value="Nucleotidyltransferase"/>
    <property type="match status" value="1"/>
</dbReference>
<evidence type="ECO:0000313" key="2">
    <source>
        <dbReference type="Proteomes" id="UP000822142"/>
    </source>
</evidence>
<protein>
    <recommendedName>
        <fullName evidence="3">RelA/SpoT domain-containing protein</fullName>
    </recommendedName>
</protein>
<dbReference type="EMBL" id="JAAITA010000016">
    <property type="protein sequence ID" value="NSJ86755.1"/>
    <property type="molecule type" value="Genomic_DNA"/>
</dbReference>
<proteinExistence type="predicted"/>
<sequence length="208" mass="25259">MIEDILKKDGLSIEKLKKLSYRSNLGIHLKKNLHYFDKEALFEELDKINEWYDSCSILHDIATDYRIKSIQSARLKYERYFPDHQARKVFDDMLGFRALCDNYEEILTLRNCENLRMADMSEGKAHDDGYRGIHVYFQLSNYHYPIEIQYNTYYDRQLNNWLHKYVYKRNYDNWIGCSLRKEYESGRIRTENEFKEVLERVLSDCKKN</sequence>
<gene>
    <name evidence="1" type="ORF">G5A70_11345</name>
</gene>
<evidence type="ECO:0008006" key="3">
    <source>
        <dbReference type="Google" id="ProtNLM"/>
    </source>
</evidence>
<dbReference type="RefSeq" id="WP_202031326.1">
    <property type="nucleotide sequence ID" value="NZ_JAAITA010000016.1"/>
</dbReference>
<organism evidence="1 2">
    <name type="scientific">Blautia hansenii</name>
    <name type="common">Ruminococcus hansenii</name>
    <dbReference type="NCBI Taxonomy" id="1322"/>
    <lineage>
        <taxon>Bacteria</taxon>
        <taxon>Bacillati</taxon>
        <taxon>Bacillota</taxon>
        <taxon>Clostridia</taxon>
        <taxon>Lachnospirales</taxon>
        <taxon>Lachnospiraceae</taxon>
        <taxon>Blautia</taxon>
    </lineage>
</organism>
<keyword evidence="2" id="KW-1185">Reference proteome</keyword>
<dbReference type="Gene3D" id="3.30.460.10">
    <property type="entry name" value="Beta Polymerase, domain 2"/>
    <property type="match status" value="1"/>
</dbReference>
<name>A0ABX2I9S7_BLAHA</name>
<evidence type="ECO:0000313" key="1">
    <source>
        <dbReference type="EMBL" id="NSJ86755.1"/>
    </source>
</evidence>
<comment type="caution">
    <text evidence="1">The sequence shown here is derived from an EMBL/GenBank/DDBJ whole genome shotgun (WGS) entry which is preliminary data.</text>
</comment>
<accession>A0ABX2I9S7</accession>
<reference evidence="1 2" key="1">
    <citation type="journal article" date="2020" name="Cell Host Microbe">
        <title>Functional and Genomic Variation between Human-Derived Isolates of Lachnospiraceae Reveals Inter- and Intra-Species Diversity.</title>
        <authorList>
            <person name="Sorbara M.T."/>
            <person name="Littmann E.R."/>
            <person name="Fontana E."/>
            <person name="Moody T.U."/>
            <person name="Kohout C.E."/>
            <person name="Gjonbalaj M."/>
            <person name="Eaton V."/>
            <person name="Seok R."/>
            <person name="Leiner I.M."/>
            <person name="Pamer E.G."/>
        </authorList>
    </citation>
    <scope>NUCLEOTIDE SEQUENCE [LARGE SCALE GENOMIC DNA]</scope>
    <source>
        <strain evidence="1 2">MSK.15.26</strain>
    </source>
</reference>
<dbReference type="InterPro" id="IPR043519">
    <property type="entry name" value="NT_sf"/>
</dbReference>